<proteinExistence type="predicted"/>
<reference evidence="1 2" key="2">
    <citation type="submission" date="2011-11" db="EMBL/GenBank/DDBJ databases">
        <authorList>
            <consortium name="US DOE Joint Genome Institute"/>
            <person name="Lucas S."/>
            <person name="Han J."/>
            <person name="Lapidus A."/>
            <person name="Cheng J.-F."/>
            <person name="Goodwin L."/>
            <person name="Pitluck S."/>
            <person name="Peters L."/>
            <person name="Ovchinnikova G."/>
            <person name="Zhang X."/>
            <person name="Detter J.C."/>
            <person name="Han C."/>
            <person name="Tapia R."/>
            <person name="Land M."/>
            <person name="Hauser L."/>
            <person name="Kyrpides N."/>
            <person name="Ivanova N."/>
            <person name="Pagani I."/>
            <person name="Vogl K."/>
            <person name="Liu Z."/>
            <person name="Overmann J."/>
            <person name="Frigaard N.-U."/>
            <person name="Bryant D."/>
            <person name="Woyke T."/>
        </authorList>
    </citation>
    <scope>NUCLEOTIDE SEQUENCE [LARGE SCALE GENOMIC DNA]</scope>
    <source>
        <strain evidence="1 2">970</strain>
    </source>
</reference>
<dbReference type="HOGENOM" id="CLU_3049009_0_0_6"/>
<organism evidence="1 2">
    <name type="scientific">Thiorhodovibrio frisius</name>
    <dbReference type="NCBI Taxonomy" id="631362"/>
    <lineage>
        <taxon>Bacteria</taxon>
        <taxon>Pseudomonadati</taxon>
        <taxon>Pseudomonadota</taxon>
        <taxon>Gammaproteobacteria</taxon>
        <taxon>Chromatiales</taxon>
        <taxon>Chromatiaceae</taxon>
        <taxon>Thiorhodovibrio</taxon>
    </lineage>
</organism>
<protein>
    <submittedName>
        <fullName evidence="1">Uncharacterized protein</fullName>
    </submittedName>
</protein>
<dbReference type="STRING" id="631362.Thi970DRAFT_04657"/>
<evidence type="ECO:0000313" key="1">
    <source>
        <dbReference type="EMBL" id="EIC20976.1"/>
    </source>
</evidence>
<reference evidence="2" key="1">
    <citation type="submission" date="2011-06" db="EMBL/GenBank/DDBJ databases">
        <authorList>
            <consortium name="US DOE Joint Genome Institute (JGI-PGF)"/>
            <person name="Lucas S."/>
            <person name="Han J."/>
            <person name="Lapidus A."/>
            <person name="Cheng J.-F."/>
            <person name="Goodwin L."/>
            <person name="Pitluck S."/>
            <person name="Peters L."/>
            <person name="Land M.L."/>
            <person name="Hauser L."/>
            <person name="Vogl K."/>
            <person name="Liu Z."/>
            <person name="Overmann J."/>
            <person name="Frigaard N.-U."/>
            <person name="Bryant D.A."/>
            <person name="Woyke T.J."/>
        </authorList>
    </citation>
    <scope>NUCLEOTIDE SEQUENCE [LARGE SCALE GENOMIC DNA]</scope>
    <source>
        <strain evidence="2">970</strain>
    </source>
</reference>
<name>H8Z7W4_9GAMM</name>
<accession>H8Z7W4</accession>
<dbReference type="AlphaFoldDB" id="H8Z7W4"/>
<dbReference type="EMBL" id="JH603170">
    <property type="protein sequence ID" value="EIC20976.1"/>
    <property type="molecule type" value="Genomic_DNA"/>
</dbReference>
<gene>
    <name evidence="1" type="ORF">Thi970DRAFT_04657</name>
</gene>
<keyword evidence="2" id="KW-1185">Reference proteome</keyword>
<sequence>MIVRPHEPDLEVTEAATPARVTPARVKCPEAAIDVNYGVWIELFCHGESLTEPP</sequence>
<dbReference type="Proteomes" id="UP000002964">
    <property type="component" value="Unassembled WGS sequence"/>
</dbReference>
<evidence type="ECO:0000313" key="2">
    <source>
        <dbReference type="Proteomes" id="UP000002964"/>
    </source>
</evidence>